<dbReference type="EMBL" id="CH476619">
    <property type="protein sequence ID" value="EEP82589.1"/>
    <property type="molecule type" value="Genomic_DNA"/>
</dbReference>
<dbReference type="InParanoid" id="C4JZ53"/>
<name>C4JZ53_UNCRE</name>
<dbReference type="AlphaFoldDB" id="C4JZ53"/>
<evidence type="ECO:0000313" key="2">
    <source>
        <dbReference type="EMBL" id="EEP82589.1"/>
    </source>
</evidence>
<dbReference type="GeneID" id="8444272"/>
<organism evidence="2 3">
    <name type="scientific">Uncinocarpus reesii (strain UAMH 1704)</name>
    <dbReference type="NCBI Taxonomy" id="336963"/>
    <lineage>
        <taxon>Eukaryota</taxon>
        <taxon>Fungi</taxon>
        <taxon>Dikarya</taxon>
        <taxon>Ascomycota</taxon>
        <taxon>Pezizomycotina</taxon>
        <taxon>Eurotiomycetes</taxon>
        <taxon>Eurotiomycetidae</taxon>
        <taxon>Onygenales</taxon>
        <taxon>Onygenaceae</taxon>
        <taxon>Uncinocarpus</taxon>
    </lineage>
</organism>
<dbReference type="KEGG" id="ure:UREG_07454"/>
<keyword evidence="3" id="KW-1185">Reference proteome</keyword>
<feature type="compositionally biased region" description="Basic residues" evidence="1">
    <location>
        <begin position="1"/>
        <end position="22"/>
    </location>
</feature>
<gene>
    <name evidence="2" type="ORF">UREG_07454</name>
</gene>
<dbReference type="VEuPathDB" id="FungiDB:UREG_07454"/>
<evidence type="ECO:0000256" key="1">
    <source>
        <dbReference type="SAM" id="MobiDB-lite"/>
    </source>
</evidence>
<feature type="region of interest" description="Disordered" evidence="1">
    <location>
        <begin position="1"/>
        <end position="32"/>
    </location>
</feature>
<evidence type="ECO:0000313" key="3">
    <source>
        <dbReference type="Proteomes" id="UP000002058"/>
    </source>
</evidence>
<accession>C4JZ53</accession>
<reference evidence="3" key="1">
    <citation type="journal article" date="2009" name="Genome Res.">
        <title>Comparative genomic analyses of the human fungal pathogens Coccidioides and their relatives.</title>
        <authorList>
            <person name="Sharpton T.J."/>
            <person name="Stajich J.E."/>
            <person name="Rounsley S.D."/>
            <person name="Gardner M.J."/>
            <person name="Wortman J.R."/>
            <person name="Jordar V.S."/>
            <person name="Maiti R."/>
            <person name="Kodira C.D."/>
            <person name="Neafsey D.E."/>
            <person name="Zeng Q."/>
            <person name="Hung C.-Y."/>
            <person name="McMahan C."/>
            <person name="Muszewska A."/>
            <person name="Grynberg M."/>
            <person name="Mandel M.A."/>
            <person name="Kellner E.M."/>
            <person name="Barker B.M."/>
            <person name="Galgiani J.N."/>
            <person name="Orbach M.J."/>
            <person name="Kirkland T.N."/>
            <person name="Cole G.T."/>
            <person name="Henn M.R."/>
            <person name="Birren B.W."/>
            <person name="Taylor J.W."/>
        </authorList>
    </citation>
    <scope>NUCLEOTIDE SEQUENCE [LARGE SCALE GENOMIC DNA]</scope>
    <source>
        <strain evidence="3">UAMH 1704</strain>
    </source>
</reference>
<dbReference type="Proteomes" id="UP000002058">
    <property type="component" value="Unassembled WGS sequence"/>
</dbReference>
<sequence length="127" mass="13804">MQQRRRRRRRREGLKPARHVRPSRAGCNPGGIKLQENTMSSRQKRACNKQQAASTAGCHCAPAVAGRLARWSLGGSLTLAQNEAGVPFGPSAWWQPVSTSPPSRLQKTLSGIARHIKRWSPGSAGTA</sequence>
<protein>
    <submittedName>
        <fullName evidence="2">Uncharacterized protein</fullName>
    </submittedName>
</protein>
<dbReference type="HOGENOM" id="CLU_1972109_0_0_1"/>
<proteinExistence type="predicted"/>
<dbReference type="RefSeq" id="XP_002582681.1">
    <property type="nucleotide sequence ID" value="XM_002582635.1"/>
</dbReference>